<comment type="similarity">
    <text evidence="1 4 6">Belongs to the IF-3 family.</text>
</comment>
<evidence type="ECO:0000256" key="2">
    <source>
        <dbReference type="ARBA" id="ARBA00022540"/>
    </source>
</evidence>
<dbReference type="InterPro" id="IPR036787">
    <property type="entry name" value="T_IF-3_N_sf"/>
</dbReference>
<proteinExistence type="inferred from homology"/>
<dbReference type="KEGG" id="upa:UPA3_0235"/>
<comment type="subcellular location">
    <subcellularLocation>
        <location evidence="4 6">Cytoplasm</location>
    </subcellularLocation>
</comment>
<dbReference type="PROSITE" id="PS00938">
    <property type="entry name" value="IF3"/>
    <property type="match status" value="1"/>
</dbReference>
<evidence type="ECO:0000313" key="10">
    <source>
        <dbReference type="EMBL" id="ACA32688.1"/>
    </source>
</evidence>
<dbReference type="GO" id="GO:0032790">
    <property type="term" value="P:ribosome disassembly"/>
    <property type="evidence" value="ECO:0007669"/>
    <property type="project" value="TreeGrafter"/>
</dbReference>
<feature type="region of interest" description="Disordered" evidence="7">
    <location>
        <begin position="1"/>
        <end position="22"/>
    </location>
</feature>
<dbReference type="SUPFAM" id="SSF54364">
    <property type="entry name" value="Translation initiation factor IF3, N-terminal domain"/>
    <property type="match status" value="1"/>
</dbReference>
<evidence type="ECO:0000256" key="5">
    <source>
        <dbReference type="NCBIfam" id="TIGR00168"/>
    </source>
</evidence>
<reference evidence="10 11" key="1">
    <citation type="submission" date="2008-02" db="EMBL/GenBank/DDBJ databases">
        <title>Genome sequence of Ureaplasma parvum serovar 3.</title>
        <authorList>
            <person name="Methe B.A."/>
            <person name="Glass J."/>
            <person name="Waites K."/>
            <person name="Shrivastava S."/>
        </authorList>
    </citation>
    <scope>NUCLEOTIDE SEQUENCE [LARGE SCALE GENOMIC DNA]</scope>
    <source>
        <strain evidence="11">ATCC 27815 / 27 / NCTC 11736</strain>
    </source>
</reference>
<dbReference type="GeneID" id="29672641"/>
<protein>
    <recommendedName>
        <fullName evidence="4 5">Translation initiation factor IF-3</fullName>
    </recommendedName>
</protein>
<dbReference type="PANTHER" id="PTHR10938:SF0">
    <property type="entry name" value="TRANSLATION INITIATION FACTOR IF-3, MITOCHONDRIAL"/>
    <property type="match status" value="1"/>
</dbReference>
<dbReference type="PANTHER" id="PTHR10938">
    <property type="entry name" value="TRANSLATION INITIATION FACTOR IF-3"/>
    <property type="match status" value="1"/>
</dbReference>
<dbReference type="Gene3D" id="3.30.110.10">
    <property type="entry name" value="Translation initiation factor 3 (IF-3), C-terminal domain"/>
    <property type="match status" value="1"/>
</dbReference>
<dbReference type="Pfam" id="PF00707">
    <property type="entry name" value="IF3_C"/>
    <property type="match status" value="1"/>
</dbReference>
<dbReference type="InterPro" id="IPR036788">
    <property type="entry name" value="T_IF-3_C_sf"/>
</dbReference>
<feature type="compositionally biased region" description="Polar residues" evidence="7">
    <location>
        <begin position="1"/>
        <end position="14"/>
    </location>
</feature>
<feature type="domain" description="Translation initiation factor 3 N-terminal" evidence="9">
    <location>
        <begin position="23"/>
        <end position="91"/>
    </location>
</feature>
<dbReference type="Pfam" id="PF05198">
    <property type="entry name" value="IF3_N"/>
    <property type="match status" value="1"/>
</dbReference>
<keyword evidence="4" id="KW-0963">Cytoplasm</keyword>
<sequence length="187" mass="21905">MNTPNNQRHMSSNNDARKNQPLINDQIRFRTMVVIDDHGNNLGEMNRIDALNLAASKNLDLVVIAKKGNIPVTKILDYGKYKYEQKRRQKESRKNQTIIKVKEIKIKPMIGEHDLKVRAENAKRWLEDKDNVKFVIEARGRMCTKDEFIVQAYEKFIDLIKDYGTVVQANKKVSNYRYETIIEPIKK</sequence>
<dbReference type="InterPro" id="IPR019813">
    <property type="entry name" value="Translation_initiation_fac3_CS"/>
</dbReference>
<evidence type="ECO:0000256" key="6">
    <source>
        <dbReference type="RuleBase" id="RU000646"/>
    </source>
</evidence>
<evidence type="ECO:0000256" key="3">
    <source>
        <dbReference type="ARBA" id="ARBA00022917"/>
    </source>
</evidence>
<dbReference type="InterPro" id="IPR001288">
    <property type="entry name" value="Translation_initiation_fac_3"/>
</dbReference>
<gene>
    <name evidence="4 10" type="primary">infC</name>
    <name evidence="10" type="ordered locus">UPA3_0235</name>
</gene>
<dbReference type="GO" id="GO:0043022">
    <property type="term" value="F:ribosome binding"/>
    <property type="evidence" value="ECO:0007669"/>
    <property type="project" value="TreeGrafter"/>
</dbReference>
<accession>A0A2C9DXW9</accession>
<dbReference type="HAMAP" id="MF_00080">
    <property type="entry name" value="IF_3"/>
    <property type="match status" value="1"/>
</dbReference>
<dbReference type="InterPro" id="IPR019814">
    <property type="entry name" value="Translation_initiation_fac_3_N"/>
</dbReference>
<evidence type="ECO:0000256" key="7">
    <source>
        <dbReference type="SAM" id="MobiDB-lite"/>
    </source>
</evidence>
<evidence type="ECO:0000259" key="9">
    <source>
        <dbReference type="Pfam" id="PF05198"/>
    </source>
</evidence>
<evidence type="ECO:0000313" key="11">
    <source>
        <dbReference type="Proteomes" id="UP000002162"/>
    </source>
</evidence>
<dbReference type="NCBIfam" id="TIGR00168">
    <property type="entry name" value="infC"/>
    <property type="match status" value="1"/>
</dbReference>
<dbReference type="GO" id="GO:0003743">
    <property type="term" value="F:translation initiation factor activity"/>
    <property type="evidence" value="ECO:0007669"/>
    <property type="project" value="UniProtKB-UniRule"/>
</dbReference>
<dbReference type="HOGENOM" id="CLU_054919_3_2_14"/>
<comment type="function">
    <text evidence="4 6">IF-3 binds to the 30S ribosomal subunit and shifts the equilibrium between 70S ribosomes and their 50S and 30S subunits in favor of the free subunits, thus enhancing the availability of 30S subunits on which protein synthesis initiation begins.</text>
</comment>
<dbReference type="EMBL" id="CP000942">
    <property type="protein sequence ID" value="ACA32688.1"/>
    <property type="molecule type" value="Genomic_DNA"/>
</dbReference>
<dbReference type="AlphaFoldDB" id="A0A2C9DXW9"/>
<comment type="subunit">
    <text evidence="4 6">Monomer.</text>
</comment>
<evidence type="ECO:0000256" key="1">
    <source>
        <dbReference type="ARBA" id="ARBA00005439"/>
    </source>
</evidence>
<dbReference type="SUPFAM" id="SSF55200">
    <property type="entry name" value="Translation initiation factor IF3, C-terminal domain"/>
    <property type="match status" value="1"/>
</dbReference>
<organism evidence="10 11">
    <name type="scientific">Ureaplasma parvum serovar 3 (strain ATCC 27815 / 27 / NCTC 11736)</name>
    <dbReference type="NCBI Taxonomy" id="505682"/>
    <lineage>
        <taxon>Bacteria</taxon>
        <taxon>Bacillati</taxon>
        <taxon>Mycoplasmatota</taxon>
        <taxon>Mycoplasmoidales</taxon>
        <taxon>Mycoplasmoidaceae</taxon>
        <taxon>Ureaplasma</taxon>
    </lineage>
</organism>
<dbReference type="GO" id="GO:0016020">
    <property type="term" value="C:membrane"/>
    <property type="evidence" value="ECO:0007669"/>
    <property type="project" value="TreeGrafter"/>
</dbReference>
<evidence type="ECO:0000259" key="8">
    <source>
        <dbReference type="Pfam" id="PF00707"/>
    </source>
</evidence>
<name>A0A2C9DXW9_UREP2</name>
<keyword evidence="3 4" id="KW-0648">Protein biosynthesis</keyword>
<dbReference type="Gene3D" id="3.10.20.80">
    <property type="entry name" value="Translation initiation factor 3 (IF-3), N-terminal domain"/>
    <property type="match status" value="1"/>
</dbReference>
<dbReference type="Proteomes" id="UP000002162">
    <property type="component" value="Chromosome"/>
</dbReference>
<dbReference type="InterPro" id="IPR019815">
    <property type="entry name" value="Translation_initiation_fac_3_C"/>
</dbReference>
<evidence type="ECO:0000256" key="4">
    <source>
        <dbReference type="HAMAP-Rule" id="MF_00080"/>
    </source>
</evidence>
<dbReference type="RefSeq" id="WP_006688881.1">
    <property type="nucleotide sequence ID" value="NC_010503.1"/>
</dbReference>
<feature type="domain" description="Translation initiation factor 3 C-terminal" evidence="8">
    <location>
        <begin position="99"/>
        <end position="172"/>
    </location>
</feature>
<dbReference type="GO" id="GO:0005829">
    <property type="term" value="C:cytosol"/>
    <property type="evidence" value="ECO:0007669"/>
    <property type="project" value="TreeGrafter"/>
</dbReference>
<keyword evidence="2 4" id="KW-0396">Initiation factor</keyword>